<dbReference type="AlphaFoldDB" id="A0AAN7AGC5"/>
<dbReference type="Gene3D" id="3.30.70.100">
    <property type="match status" value="1"/>
</dbReference>
<reference evidence="3" key="2">
    <citation type="submission" date="2023-05" db="EMBL/GenBank/DDBJ databases">
        <authorList>
            <consortium name="Lawrence Berkeley National Laboratory"/>
            <person name="Steindorff A."/>
            <person name="Hensen N."/>
            <person name="Bonometti L."/>
            <person name="Westerberg I."/>
            <person name="Brannstrom I.O."/>
            <person name="Guillou S."/>
            <person name="Cros-Aarteil S."/>
            <person name="Calhoun S."/>
            <person name="Haridas S."/>
            <person name="Kuo A."/>
            <person name="Mondo S."/>
            <person name="Pangilinan J."/>
            <person name="Riley R."/>
            <person name="Labutti K."/>
            <person name="Andreopoulos B."/>
            <person name="Lipzen A."/>
            <person name="Chen C."/>
            <person name="Yanf M."/>
            <person name="Daum C."/>
            <person name="Ng V."/>
            <person name="Clum A."/>
            <person name="Ohm R."/>
            <person name="Martin F."/>
            <person name="Silar P."/>
            <person name="Natvig D."/>
            <person name="Lalanne C."/>
            <person name="Gautier V."/>
            <person name="Ament-Velasquez S.L."/>
            <person name="Kruys A."/>
            <person name="Hutchinson M.I."/>
            <person name="Powell A.J."/>
            <person name="Barry K."/>
            <person name="Miller A.N."/>
            <person name="Grigoriev I.V."/>
            <person name="Debuchy R."/>
            <person name="Gladieux P."/>
            <person name="Thoren M.H."/>
            <person name="Johannesson H."/>
        </authorList>
    </citation>
    <scope>NUCLEOTIDE SEQUENCE</scope>
    <source>
        <strain evidence="3">PSN309</strain>
    </source>
</reference>
<dbReference type="Pfam" id="PF07110">
    <property type="entry name" value="EthD"/>
    <property type="match status" value="1"/>
</dbReference>
<sequence length="145" mass="17116">MTSKETPQLIKLEICLYKQKDITSDEFINWVTKEYHLKAAPLMRKHGIVQWAQTITPPHFREPMREAFVLQMGRTNWTVAEYDIVMTYWLRSLNDMAALVQDPEWIELEKEAWRWGNMDIGHVVVGHEIIQLYPDGSMARRENAV</sequence>
<organism evidence="3 4">
    <name type="scientific">Podospora australis</name>
    <dbReference type="NCBI Taxonomy" id="1536484"/>
    <lineage>
        <taxon>Eukaryota</taxon>
        <taxon>Fungi</taxon>
        <taxon>Dikarya</taxon>
        <taxon>Ascomycota</taxon>
        <taxon>Pezizomycotina</taxon>
        <taxon>Sordariomycetes</taxon>
        <taxon>Sordariomycetidae</taxon>
        <taxon>Sordariales</taxon>
        <taxon>Podosporaceae</taxon>
        <taxon>Podospora</taxon>
    </lineage>
</organism>
<dbReference type="Proteomes" id="UP001302126">
    <property type="component" value="Unassembled WGS sequence"/>
</dbReference>
<accession>A0AAN7AGC5</accession>
<comment type="similarity">
    <text evidence="1">Belongs to the tpcK family.</text>
</comment>
<evidence type="ECO:0000313" key="4">
    <source>
        <dbReference type="Proteomes" id="UP001302126"/>
    </source>
</evidence>
<evidence type="ECO:0000259" key="2">
    <source>
        <dbReference type="Pfam" id="PF07110"/>
    </source>
</evidence>
<dbReference type="SUPFAM" id="SSF54909">
    <property type="entry name" value="Dimeric alpha+beta barrel"/>
    <property type="match status" value="1"/>
</dbReference>
<feature type="domain" description="EthD" evidence="2">
    <location>
        <begin position="20"/>
        <end position="108"/>
    </location>
</feature>
<reference evidence="3" key="1">
    <citation type="journal article" date="2023" name="Mol. Phylogenet. Evol.">
        <title>Genome-scale phylogeny and comparative genomics of the fungal order Sordariales.</title>
        <authorList>
            <person name="Hensen N."/>
            <person name="Bonometti L."/>
            <person name="Westerberg I."/>
            <person name="Brannstrom I.O."/>
            <person name="Guillou S."/>
            <person name="Cros-Aarteil S."/>
            <person name="Calhoun S."/>
            <person name="Haridas S."/>
            <person name="Kuo A."/>
            <person name="Mondo S."/>
            <person name="Pangilinan J."/>
            <person name="Riley R."/>
            <person name="LaButti K."/>
            <person name="Andreopoulos B."/>
            <person name="Lipzen A."/>
            <person name="Chen C."/>
            <person name="Yan M."/>
            <person name="Daum C."/>
            <person name="Ng V."/>
            <person name="Clum A."/>
            <person name="Steindorff A."/>
            <person name="Ohm R.A."/>
            <person name="Martin F."/>
            <person name="Silar P."/>
            <person name="Natvig D.O."/>
            <person name="Lalanne C."/>
            <person name="Gautier V."/>
            <person name="Ament-Velasquez S.L."/>
            <person name="Kruys A."/>
            <person name="Hutchinson M.I."/>
            <person name="Powell A.J."/>
            <person name="Barry K."/>
            <person name="Miller A.N."/>
            <person name="Grigoriev I.V."/>
            <person name="Debuchy R."/>
            <person name="Gladieux P."/>
            <person name="Hiltunen Thoren M."/>
            <person name="Johannesson H."/>
        </authorList>
    </citation>
    <scope>NUCLEOTIDE SEQUENCE</scope>
    <source>
        <strain evidence="3">PSN309</strain>
    </source>
</reference>
<protein>
    <recommendedName>
        <fullName evidence="2">EthD domain-containing protein</fullName>
    </recommendedName>
</protein>
<proteinExistence type="inferred from homology"/>
<keyword evidence="4" id="KW-1185">Reference proteome</keyword>
<evidence type="ECO:0000313" key="3">
    <source>
        <dbReference type="EMBL" id="KAK4184882.1"/>
    </source>
</evidence>
<dbReference type="InterPro" id="IPR011008">
    <property type="entry name" value="Dimeric_a/b-barrel"/>
</dbReference>
<comment type="caution">
    <text evidence="3">The sequence shown here is derived from an EMBL/GenBank/DDBJ whole genome shotgun (WGS) entry which is preliminary data.</text>
</comment>
<dbReference type="EMBL" id="MU864470">
    <property type="protein sequence ID" value="KAK4184882.1"/>
    <property type="molecule type" value="Genomic_DNA"/>
</dbReference>
<dbReference type="GO" id="GO:0016491">
    <property type="term" value="F:oxidoreductase activity"/>
    <property type="evidence" value="ECO:0007669"/>
    <property type="project" value="InterPro"/>
</dbReference>
<gene>
    <name evidence="3" type="ORF">QBC35DRAFT_466056</name>
</gene>
<name>A0AAN7AGC5_9PEZI</name>
<dbReference type="InterPro" id="IPR009799">
    <property type="entry name" value="EthD_dom"/>
</dbReference>
<evidence type="ECO:0000256" key="1">
    <source>
        <dbReference type="ARBA" id="ARBA00005986"/>
    </source>
</evidence>